<dbReference type="Proteomes" id="UP000306985">
    <property type="component" value="Unassembled WGS sequence"/>
</dbReference>
<keyword evidence="3" id="KW-0804">Transcription</keyword>
<organism evidence="5 6">
    <name type="scientific">Nakamurella flava</name>
    <dbReference type="NCBI Taxonomy" id="2576308"/>
    <lineage>
        <taxon>Bacteria</taxon>
        <taxon>Bacillati</taxon>
        <taxon>Actinomycetota</taxon>
        <taxon>Actinomycetes</taxon>
        <taxon>Nakamurellales</taxon>
        <taxon>Nakamurellaceae</taxon>
        <taxon>Nakamurella</taxon>
    </lineage>
</organism>
<sequence>MTAIERSSPGSLRRWQTDDKPPAEQYAYWREVVCAAFTTLNPAARGAGRDRWDRPGLPGWVDSLPIGSTNAAEVESCEQQLRHGRAQVAAMDHPVLFINLQLRGRSVVSQDGRTCLSGPGTFSLVDASRPFTLDYLESWRTVSFRLPLEAAGGLTSPGRSLTARTFSASHGMGRVLTQTMRSLWTEGPHLTSEAAAAGSAAICALASALDGSAVEDDHTSIAESIRRSIDDYVELNIEYADVRPEAVARNFGISVRRLHQLYEDGPCTFGQMVMSTRARYCADMLAAEPHVSLTEAAARWGFSDLSHMNRVFRRLFGHSASELRGRRVAPIAPSPGPDGPSLPV</sequence>
<keyword evidence="2" id="KW-0238">DNA-binding</keyword>
<dbReference type="InterPro" id="IPR050204">
    <property type="entry name" value="AraC_XylS_family_regulators"/>
</dbReference>
<evidence type="ECO:0000313" key="5">
    <source>
        <dbReference type="EMBL" id="TKV57097.1"/>
    </source>
</evidence>
<keyword evidence="1" id="KW-0805">Transcription regulation</keyword>
<evidence type="ECO:0000256" key="3">
    <source>
        <dbReference type="ARBA" id="ARBA00023163"/>
    </source>
</evidence>
<dbReference type="InterPro" id="IPR035418">
    <property type="entry name" value="AraC-bd_2"/>
</dbReference>
<gene>
    <name evidence="5" type="ORF">FDO65_20050</name>
</gene>
<evidence type="ECO:0000256" key="2">
    <source>
        <dbReference type="ARBA" id="ARBA00023125"/>
    </source>
</evidence>
<dbReference type="GO" id="GO:0043565">
    <property type="term" value="F:sequence-specific DNA binding"/>
    <property type="evidence" value="ECO:0007669"/>
    <property type="project" value="InterPro"/>
</dbReference>
<protein>
    <submittedName>
        <fullName evidence="5">Helix-turn-helix domain-containing protein</fullName>
    </submittedName>
</protein>
<comment type="caution">
    <text evidence="5">The sequence shown here is derived from an EMBL/GenBank/DDBJ whole genome shotgun (WGS) entry which is preliminary data.</text>
</comment>
<keyword evidence="6" id="KW-1185">Reference proteome</keyword>
<feature type="domain" description="HTH araC/xylS-type" evidence="4">
    <location>
        <begin position="227"/>
        <end position="326"/>
    </location>
</feature>
<dbReference type="GO" id="GO:0003700">
    <property type="term" value="F:DNA-binding transcription factor activity"/>
    <property type="evidence" value="ECO:0007669"/>
    <property type="project" value="InterPro"/>
</dbReference>
<dbReference type="Pfam" id="PF14525">
    <property type="entry name" value="AraC_binding_2"/>
    <property type="match status" value="1"/>
</dbReference>
<evidence type="ECO:0000256" key="1">
    <source>
        <dbReference type="ARBA" id="ARBA00023015"/>
    </source>
</evidence>
<dbReference type="AlphaFoldDB" id="A0A4U6QAR9"/>
<evidence type="ECO:0000313" key="6">
    <source>
        <dbReference type="Proteomes" id="UP000306985"/>
    </source>
</evidence>
<dbReference type="OrthoDB" id="9799345at2"/>
<dbReference type="Pfam" id="PF12833">
    <property type="entry name" value="HTH_18"/>
    <property type="match status" value="1"/>
</dbReference>
<dbReference type="InterPro" id="IPR018060">
    <property type="entry name" value="HTH_AraC"/>
</dbReference>
<dbReference type="InterPro" id="IPR009057">
    <property type="entry name" value="Homeodomain-like_sf"/>
</dbReference>
<evidence type="ECO:0000259" key="4">
    <source>
        <dbReference type="PROSITE" id="PS01124"/>
    </source>
</evidence>
<dbReference type="PANTHER" id="PTHR46796:SF6">
    <property type="entry name" value="ARAC SUBFAMILY"/>
    <property type="match status" value="1"/>
</dbReference>
<dbReference type="PANTHER" id="PTHR46796">
    <property type="entry name" value="HTH-TYPE TRANSCRIPTIONAL ACTIVATOR RHAS-RELATED"/>
    <property type="match status" value="1"/>
</dbReference>
<dbReference type="SUPFAM" id="SSF46689">
    <property type="entry name" value="Homeodomain-like"/>
    <property type="match status" value="1"/>
</dbReference>
<proteinExistence type="predicted"/>
<name>A0A4U6QAR9_9ACTN</name>
<dbReference type="EMBL" id="SZZH01000006">
    <property type="protein sequence ID" value="TKV57097.1"/>
    <property type="molecule type" value="Genomic_DNA"/>
</dbReference>
<dbReference type="Gene3D" id="1.10.10.60">
    <property type="entry name" value="Homeodomain-like"/>
    <property type="match status" value="1"/>
</dbReference>
<dbReference type="PROSITE" id="PS01124">
    <property type="entry name" value="HTH_ARAC_FAMILY_2"/>
    <property type="match status" value="1"/>
</dbReference>
<dbReference type="SMART" id="SM00342">
    <property type="entry name" value="HTH_ARAC"/>
    <property type="match status" value="1"/>
</dbReference>
<reference evidence="5 6" key="1">
    <citation type="submission" date="2019-05" db="EMBL/GenBank/DDBJ databases">
        <title>Nakamurella sp. N5BH11, whole genome shotgun sequence.</title>
        <authorList>
            <person name="Tuo L."/>
        </authorList>
    </citation>
    <scope>NUCLEOTIDE SEQUENCE [LARGE SCALE GENOMIC DNA]</scope>
    <source>
        <strain evidence="5 6">N5BH11</strain>
    </source>
</reference>
<accession>A0A4U6QAR9</accession>
<dbReference type="RefSeq" id="WP_137451483.1">
    <property type="nucleotide sequence ID" value="NZ_SZZH01000006.1"/>
</dbReference>